<evidence type="ECO:0000259" key="9">
    <source>
        <dbReference type="Pfam" id="PF08241"/>
    </source>
</evidence>
<evidence type="ECO:0000313" key="11">
    <source>
        <dbReference type="Proteomes" id="UP000011686"/>
    </source>
</evidence>
<organism evidence="10 11">
    <name type="scientific">Candidatus Kinetoplastidibacterium crithidiae TCC036E</name>
    <dbReference type="NCBI Taxonomy" id="1208918"/>
    <lineage>
        <taxon>Bacteria</taxon>
        <taxon>Pseudomonadati</taxon>
        <taxon>Pseudomonadota</taxon>
        <taxon>Betaproteobacteria</taxon>
        <taxon>Candidatus Kinetoplastidibacterium</taxon>
    </lineage>
</organism>
<evidence type="ECO:0000256" key="6">
    <source>
        <dbReference type="ARBA" id="ARBA00022691"/>
    </source>
</evidence>
<dbReference type="InterPro" id="IPR050602">
    <property type="entry name" value="Malonyl-ACP_OMT"/>
</dbReference>
<keyword evidence="5 8" id="KW-0808">Transferase</keyword>
<dbReference type="Pfam" id="PF08241">
    <property type="entry name" value="Methyltransf_11"/>
    <property type="match status" value="1"/>
</dbReference>
<dbReference type="GO" id="GO:0010340">
    <property type="term" value="F:carboxyl-O-methyltransferase activity"/>
    <property type="evidence" value="ECO:0007669"/>
    <property type="project" value="UniProtKB-UniRule"/>
</dbReference>
<comment type="pathway">
    <text evidence="2 8">Cofactor biosynthesis; biotin biosynthesis.</text>
</comment>
<accession>M1M757</accession>
<dbReference type="HOGENOM" id="CLU_046586_2_1_4"/>
<dbReference type="PANTHER" id="PTHR13090">
    <property type="entry name" value="ARGININE-HYDROXYLASE NDUFAF5, MITOCHONDRIAL"/>
    <property type="match status" value="1"/>
</dbReference>
<dbReference type="Proteomes" id="UP000011686">
    <property type="component" value="Chromosome"/>
</dbReference>
<dbReference type="GO" id="GO:0009102">
    <property type="term" value="P:biotin biosynthetic process"/>
    <property type="evidence" value="ECO:0007669"/>
    <property type="project" value="UniProtKB-UniRule"/>
</dbReference>
<dbReference type="GO" id="GO:0032259">
    <property type="term" value="P:methylation"/>
    <property type="evidence" value="ECO:0007669"/>
    <property type="project" value="UniProtKB-KW"/>
</dbReference>
<keyword evidence="7 8" id="KW-0093">Biotin biosynthesis</keyword>
<evidence type="ECO:0000256" key="3">
    <source>
        <dbReference type="ARBA" id="ARBA00012327"/>
    </source>
</evidence>
<dbReference type="EMBL" id="CP003804">
    <property type="protein sequence ID" value="AGF47920.1"/>
    <property type="molecule type" value="Genomic_DNA"/>
</dbReference>
<comment type="similarity">
    <text evidence="8">Belongs to the methyltransferase superfamily.</text>
</comment>
<keyword evidence="6 8" id="KW-0949">S-adenosyl-L-methionine</keyword>
<evidence type="ECO:0000256" key="1">
    <source>
        <dbReference type="ARBA" id="ARBA00000852"/>
    </source>
</evidence>
<dbReference type="UniPathway" id="UPA00078"/>
<dbReference type="GO" id="GO:0102130">
    <property type="term" value="F:malonyl-CoA methyltransferase activity"/>
    <property type="evidence" value="ECO:0007669"/>
    <property type="project" value="UniProtKB-EC"/>
</dbReference>
<dbReference type="PATRIC" id="fig|1208918.3.peg.619"/>
<dbReference type="AlphaFoldDB" id="M1M757"/>
<name>M1M757_9PROT</name>
<comment type="catalytic activity">
    <reaction evidence="1 8">
        <text>malonyl-[ACP] + S-adenosyl-L-methionine = malonyl-[ACP] methyl ester + S-adenosyl-L-homocysteine</text>
        <dbReference type="Rhea" id="RHEA:17105"/>
        <dbReference type="Rhea" id="RHEA-COMP:9623"/>
        <dbReference type="Rhea" id="RHEA-COMP:9954"/>
        <dbReference type="ChEBI" id="CHEBI:57856"/>
        <dbReference type="ChEBI" id="CHEBI:59789"/>
        <dbReference type="ChEBI" id="CHEBI:78449"/>
        <dbReference type="ChEBI" id="CHEBI:78845"/>
        <dbReference type="EC" id="2.1.1.197"/>
    </reaction>
</comment>
<comment type="function">
    <text evidence="8">Converts the free carboxyl group of a malonyl-thioester to its methyl ester by transfer of a methyl group from S-adenosyl-L-methionine (SAM). It allows to synthesize pimeloyl-ACP via the fatty acid synthetic pathway.</text>
</comment>
<sequence length="295" mass="34406">MKKILHKNINTNHVIRQFTKRKNLAKAQFLYNEIANRMIDNLKFIKIKPETILDVGCGSGENINLLRSLYKKSNYIGLDHCSALLNESIKQFKTLKFFIKQLLTRENIPSFIQSDMSSTAFDANSFDLIWSNLSIHWHPMVYHVFKEWSRIIRPNGLIMFSCFGPNTLKEVKLALNMAKLNTKMIDFIDMHDFGDMLLDIGFENPVMSQETINLTYQTPQNLIRDIYNLGGNPSIGRKSSLTSKKWMNNLYEQIEQQRDQSNSINLTIEIIYGQAWKKINNYNENIKTIPIKKIF</sequence>
<evidence type="ECO:0000256" key="8">
    <source>
        <dbReference type="HAMAP-Rule" id="MF_00835"/>
    </source>
</evidence>
<evidence type="ECO:0000256" key="7">
    <source>
        <dbReference type="ARBA" id="ARBA00022756"/>
    </source>
</evidence>
<evidence type="ECO:0000313" key="10">
    <source>
        <dbReference type="EMBL" id="AGF47920.1"/>
    </source>
</evidence>
<evidence type="ECO:0000256" key="2">
    <source>
        <dbReference type="ARBA" id="ARBA00004746"/>
    </source>
</evidence>
<evidence type="ECO:0000256" key="4">
    <source>
        <dbReference type="ARBA" id="ARBA00022603"/>
    </source>
</evidence>
<reference evidence="10 11" key="1">
    <citation type="journal article" date="2013" name="Genome Biol. Evol.">
        <title>Genome evolution and phylogenomic analysis of candidatus kinetoplastibacterium, the betaproteobacterial endosymbionts of strigomonas and angomonas.</title>
        <authorList>
            <person name="Alves J.M."/>
            <person name="Serrano M.G."/>
            <person name="Maia da Silva F."/>
            <person name="Voegtly L.J."/>
            <person name="Matveyev A.V."/>
            <person name="Teixeira M.M."/>
            <person name="Camargo E.P."/>
            <person name="Buck G.A."/>
        </authorList>
    </citation>
    <scope>NUCLEOTIDE SEQUENCE [LARGE SCALE GENOMIC DNA]</scope>
    <source>
        <strain evidence="10 11">TCC036E</strain>
    </source>
</reference>
<dbReference type="InterPro" id="IPR013216">
    <property type="entry name" value="Methyltransf_11"/>
</dbReference>
<keyword evidence="4 8" id="KW-0489">Methyltransferase</keyword>
<evidence type="ECO:0000256" key="5">
    <source>
        <dbReference type="ARBA" id="ARBA00022679"/>
    </source>
</evidence>
<dbReference type="Gene3D" id="3.40.50.150">
    <property type="entry name" value="Vaccinia Virus protein VP39"/>
    <property type="match status" value="1"/>
</dbReference>
<dbReference type="eggNOG" id="COG2226">
    <property type="taxonomic scope" value="Bacteria"/>
</dbReference>
<dbReference type="InterPro" id="IPR011814">
    <property type="entry name" value="BioC"/>
</dbReference>
<dbReference type="GO" id="GO:0008757">
    <property type="term" value="F:S-adenosylmethionine-dependent methyltransferase activity"/>
    <property type="evidence" value="ECO:0007669"/>
    <property type="project" value="InterPro"/>
</dbReference>
<proteinExistence type="inferred from homology"/>
<dbReference type="CDD" id="cd02440">
    <property type="entry name" value="AdoMet_MTases"/>
    <property type="match status" value="1"/>
</dbReference>
<dbReference type="PANTHER" id="PTHR13090:SF1">
    <property type="entry name" value="ARGININE-HYDROXYLASE NDUFAF5, MITOCHONDRIAL"/>
    <property type="match status" value="1"/>
</dbReference>
<dbReference type="SUPFAM" id="SSF53335">
    <property type="entry name" value="S-adenosyl-L-methionine-dependent methyltransferases"/>
    <property type="match status" value="1"/>
</dbReference>
<protein>
    <recommendedName>
        <fullName evidence="3 8">Malonyl-[acyl-carrier protein] O-methyltransferase</fullName>
        <shortName evidence="8">Malonyl-ACP O-methyltransferase</shortName>
        <ecNumber evidence="3 8">2.1.1.197</ecNumber>
    </recommendedName>
    <alternativeName>
        <fullName evidence="8">Biotin synthesis protein BioC</fullName>
    </alternativeName>
</protein>
<dbReference type="KEGG" id="kct:CDEE_0074"/>
<dbReference type="InterPro" id="IPR029063">
    <property type="entry name" value="SAM-dependent_MTases_sf"/>
</dbReference>
<keyword evidence="11" id="KW-1185">Reference proteome</keyword>
<dbReference type="RefSeq" id="WP_015238737.1">
    <property type="nucleotide sequence ID" value="NC_020283.1"/>
</dbReference>
<dbReference type="HAMAP" id="MF_00835">
    <property type="entry name" value="BioC"/>
    <property type="match status" value="1"/>
</dbReference>
<dbReference type="EC" id="2.1.1.197" evidence="3 8"/>
<feature type="domain" description="Methyltransferase type 11" evidence="9">
    <location>
        <begin position="53"/>
        <end position="160"/>
    </location>
</feature>
<gene>
    <name evidence="8" type="primary">bioC</name>
    <name evidence="10" type="ORF">CDEE_0074</name>
</gene>
<dbReference type="STRING" id="1208918.CDEE_0074"/>